<comment type="caution">
    <text evidence="2">The sequence shown here is derived from an EMBL/GenBank/DDBJ whole genome shotgun (WGS) entry which is preliminary data.</text>
</comment>
<keyword evidence="1" id="KW-0472">Membrane</keyword>
<dbReference type="STRING" id="1776334.APZ16_04450"/>
<accession>A0A147JVW5</accession>
<reference evidence="2 3" key="1">
    <citation type="journal article" date="2016" name="Nat. Microbiol.">
        <title>Genomic inference of the metabolism of cosmopolitan subsurface Archaea, Hadesarchaea.</title>
        <authorList>
            <person name="Baker B.J."/>
            <person name="Saw J.H."/>
            <person name="Lind A.E."/>
            <person name="Lazar C.S."/>
            <person name="Hinrichs K.-U."/>
            <person name="Teske A.P."/>
            <person name="Ettema T.J."/>
        </authorList>
    </citation>
    <scope>NUCLEOTIDE SEQUENCE [LARGE SCALE GENOMIC DNA]</scope>
</reference>
<organism evidence="2 3">
    <name type="scientific">Hadarchaeum yellowstonense</name>
    <dbReference type="NCBI Taxonomy" id="1776334"/>
    <lineage>
        <taxon>Archaea</taxon>
        <taxon>Methanobacteriati</taxon>
        <taxon>Candidatus Hadarchaeota</taxon>
        <taxon>Candidatus Hadarchaeia</taxon>
        <taxon>Candidatus Hadarchaeales</taxon>
        <taxon>Candidatus Hadarchaeaceae</taxon>
        <taxon>Candidatus Hadarchaeum</taxon>
    </lineage>
</organism>
<gene>
    <name evidence="2" type="ORF">APZ16_04450</name>
</gene>
<feature type="transmembrane region" description="Helical" evidence="1">
    <location>
        <begin position="20"/>
        <end position="41"/>
    </location>
</feature>
<protein>
    <submittedName>
        <fullName evidence="2">Uncharacterized protein</fullName>
    </submittedName>
</protein>
<dbReference type="EMBL" id="LQMQ01000038">
    <property type="protein sequence ID" value="KUO40633.1"/>
    <property type="molecule type" value="Genomic_DNA"/>
</dbReference>
<dbReference type="AlphaFoldDB" id="A0A147JVW5"/>
<dbReference type="Proteomes" id="UP000074294">
    <property type="component" value="Unassembled WGS sequence"/>
</dbReference>
<keyword evidence="1" id="KW-1133">Transmembrane helix</keyword>
<feature type="transmembrane region" description="Helical" evidence="1">
    <location>
        <begin position="47"/>
        <end position="65"/>
    </location>
</feature>
<sequence length="66" mass="7196">MKIGVVSVVFSRHWFMVKTAHYIAWTVLASGVGVVVGSVLGSKELQVIYSFVVFLITGALMELLLP</sequence>
<name>A0A147JVW5_HADYE</name>
<evidence type="ECO:0000256" key="1">
    <source>
        <dbReference type="SAM" id="Phobius"/>
    </source>
</evidence>
<keyword evidence="1" id="KW-0812">Transmembrane</keyword>
<proteinExistence type="predicted"/>
<evidence type="ECO:0000313" key="2">
    <source>
        <dbReference type="EMBL" id="KUO40633.1"/>
    </source>
</evidence>
<evidence type="ECO:0000313" key="3">
    <source>
        <dbReference type="Proteomes" id="UP000074294"/>
    </source>
</evidence>